<dbReference type="OrthoDB" id="2643033at2"/>
<sequence>METSERFKFNSRLPFDPGLLKQEYFIDIDDQTLLCLSQYQECWNTGEYVYRILTTEEIREMLDFLQDLACHRSICPLLTDDQSNYIGLYTDGPLRDKVCYLDHEETDLSPGFRHMERFVAKSLQTPGAEWDRLERDYPVVSDRDEQHEHSVLDLKVVQEIDQLLLQEELDEDDMQQLIFSKLTIMPYAESEQICRYLTSDDMFIQEKAVILLRKRNYTAAARSLFEVAKNGMHNGRMAAIFALKQFRTEESKRLLKELEALLPKPYFT</sequence>
<comment type="caution">
    <text evidence="1">The sequence shown here is derived from an EMBL/GenBank/DDBJ whole genome shotgun (WGS) entry which is preliminary data.</text>
</comment>
<gene>
    <name evidence="1" type="ORF">ET33_35700</name>
</gene>
<dbReference type="AlphaFoldDB" id="A0A081P5G6"/>
<name>A0A081P5G6_9BACL</name>
<dbReference type="eggNOG" id="ENOG5033NQJ">
    <property type="taxonomic scope" value="Bacteria"/>
</dbReference>
<evidence type="ECO:0000313" key="2">
    <source>
        <dbReference type="Proteomes" id="UP000028123"/>
    </source>
</evidence>
<protein>
    <recommendedName>
        <fullName evidence="3">HEAT repeat domain-containing protein</fullName>
    </recommendedName>
</protein>
<dbReference type="EMBL" id="JNVM01000008">
    <property type="protein sequence ID" value="KEQ25939.1"/>
    <property type="molecule type" value="Genomic_DNA"/>
</dbReference>
<dbReference type="RefSeq" id="WP_036680323.1">
    <property type="nucleotide sequence ID" value="NZ_JNVM01000008.1"/>
</dbReference>
<dbReference type="Proteomes" id="UP000028123">
    <property type="component" value="Unassembled WGS sequence"/>
</dbReference>
<keyword evidence="2" id="KW-1185">Reference proteome</keyword>
<reference evidence="1 2" key="1">
    <citation type="submission" date="2014-06" db="EMBL/GenBank/DDBJ databases">
        <title>Draft genome sequence of Paenibacillus sp. MSt1.</title>
        <authorList>
            <person name="Aw Y.K."/>
            <person name="Ong K.S."/>
            <person name="Gan H.M."/>
            <person name="Lee S.M."/>
        </authorList>
    </citation>
    <scope>NUCLEOTIDE SEQUENCE [LARGE SCALE GENOMIC DNA]</scope>
    <source>
        <strain evidence="1 2">MSt1</strain>
    </source>
</reference>
<organism evidence="1 2">
    <name type="scientific">Paenibacillus tyrfis</name>
    <dbReference type="NCBI Taxonomy" id="1501230"/>
    <lineage>
        <taxon>Bacteria</taxon>
        <taxon>Bacillati</taxon>
        <taxon>Bacillota</taxon>
        <taxon>Bacilli</taxon>
        <taxon>Bacillales</taxon>
        <taxon>Paenibacillaceae</taxon>
        <taxon>Paenibacillus</taxon>
    </lineage>
</organism>
<proteinExistence type="predicted"/>
<accession>A0A081P5G6</accession>
<evidence type="ECO:0008006" key="3">
    <source>
        <dbReference type="Google" id="ProtNLM"/>
    </source>
</evidence>
<evidence type="ECO:0000313" key="1">
    <source>
        <dbReference type="EMBL" id="KEQ25939.1"/>
    </source>
</evidence>